<reference evidence="2 3" key="1">
    <citation type="submission" date="2020-04" db="EMBL/GenBank/DDBJ databases">
        <title>The Whole Genome Analysis of High salt-tolerant Sphingobium yanoikuyae YC-XJ2 with Aryl organophosphorus flame retardants (aryl-OPFRs)-degrading capacity and characteristics of Related phosphotriesterase.</title>
        <authorList>
            <person name="Li X."/>
        </authorList>
    </citation>
    <scope>NUCLEOTIDE SEQUENCE [LARGE SCALE GENOMIC DNA]</scope>
    <source>
        <strain evidence="2 3">YC-XJ2</strain>
    </source>
</reference>
<evidence type="ECO:0000313" key="2">
    <source>
        <dbReference type="EMBL" id="QJR04514.1"/>
    </source>
</evidence>
<dbReference type="RefSeq" id="WP_169862254.1">
    <property type="nucleotide sequence ID" value="NZ_CP053021.1"/>
</dbReference>
<organism evidence="2 3">
    <name type="scientific">Sphingobium yanoikuyae</name>
    <name type="common">Sphingomonas yanoikuyae</name>
    <dbReference type="NCBI Taxonomy" id="13690"/>
    <lineage>
        <taxon>Bacteria</taxon>
        <taxon>Pseudomonadati</taxon>
        <taxon>Pseudomonadota</taxon>
        <taxon>Alphaproteobacteria</taxon>
        <taxon>Sphingomonadales</taxon>
        <taxon>Sphingomonadaceae</taxon>
        <taxon>Sphingobium</taxon>
    </lineage>
</organism>
<feature type="chain" id="PRO_5027090048" evidence="1">
    <location>
        <begin position="23"/>
        <end position="467"/>
    </location>
</feature>
<gene>
    <name evidence="2" type="ORF">HH800_21315</name>
</gene>
<keyword evidence="1" id="KW-0732">Signal</keyword>
<dbReference type="EMBL" id="CP053021">
    <property type="protein sequence ID" value="QJR04514.1"/>
    <property type="molecule type" value="Genomic_DNA"/>
</dbReference>
<sequence length="467" mass="48166">MTTRHFLAVSATPIFFIISYGAALCQSPPPLQETATTSEGLRLSRTSGGSVHGATVDHSLACIDTQAIVATFPIKNCLKVEQTYGGSAASGIRQAIEGYSILQKPTAPSNKLRFYVGGSFTAEAIAGDGGFSTSISDDASAGATSIRVTDVSGIGKGDMLTIALIDSVSGTAYQQVVADGIRGSIIQFSPPLTRPATEGATVIISRGELQGAIAQGVNRNKSRHMDAVIGIESNITVEAGAAPRIKIWNSNVNNADDRAAGLQWDAAIGLSSSSPQIHSRTGILFSPYGGYFPVERNGTLIGAYSGAQGTQYSISRGIDFSGVEITGSAFAAQVNTAEGIAPSTPQPGFAIQGNLSGGAAEINLVNTYENAPTALTVLQKTGKSASIPVLTLSGVGDLSSTGIMQPAQGVKLPSAKVAELPTCQSERSGLMFFAVDAADNPTYRAIAASGGTTRVNVTCDGKNWRYM</sequence>
<feature type="signal peptide" evidence="1">
    <location>
        <begin position="1"/>
        <end position="22"/>
    </location>
</feature>
<evidence type="ECO:0000256" key="1">
    <source>
        <dbReference type="SAM" id="SignalP"/>
    </source>
</evidence>
<evidence type="ECO:0000313" key="3">
    <source>
        <dbReference type="Proteomes" id="UP000502611"/>
    </source>
</evidence>
<proteinExistence type="predicted"/>
<dbReference type="Proteomes" id="UP000502611">
    <property type="component" value="Chromosome"/>
</dbReference>
<accession>A0A6M4GDW2</accession>
<protein>
    <submittedName>
        <fullName evidence="2">Uncharacterized protein</fullName>
    </submittedName>
</protein>
<name>A0A6M4GDW2_SPHYA</name>
<dbReference type="AlphaFoldDB" id="A0A6M4GDW2"/>